<keyword evidence="2" id="KW-1185">Reference proteome</keyword>
<accession>U4TNA5</accession>
<reference evidence="2" key="1">
    <citation type="journal article" date="2013" name="Genome Announc.">
        <title>Whole-Genome Sequencing of Lactobacillus shenzhenensis Strain LY-73T.</title>
        <authorList>
            <person name="Lin Z."/>
            <person name="Liu Z."/>
            <person name="Yang R."/>
            <person name="Zou Y."/>
            <person name="Wan D."/>
            <person name="Chen J."/>
            <person name="Guo M."/>
            <person name="Zhao J."/>
            <person name="Fang C."/>
            <person name="Yang R."/>
            <person name="Liu F."/>
        </authorList>
    </citation>
    <scope>NUCLEOTIDE SEQUENCE [LARGE SCALE GENOMIC DNA]</scope>
    <source>
        <strain evidence="2">LY-73</strain>
    </source>
</reference>
<evidence type="ECO:0000313" key="1">
    <source>
        <dbReference type="EMBL" id="ERL64900.1"/>
    </source>
</evidence>
<gene>
    <name evidence="1" type="ORF">L248_0504</name>
</gene>
<protein>
    <recommendedName>
        <fullName evidence="3">PTS EIIA type-2 domain-containing protein</fullName>
    </recommendedName>
</protein>
<dbReference type="eggNOG" id="ENOG5032G5G">
    <property type="taxonomic scope" value="Bacteria"/>
</dbReference>
<dbReference type="EMBL" id="KI271591">
    <property type="protein sequence ID" value="ERL64900.1"/>
    <property type="molecule type" value="Genomic_DNA"/>
</dbReference>
<organism evidence="1 2">
    <name type="scientific">Schleiferilactobacillus shenzhenensis LY-73</name>
    <dbReference type="NCBI Taxonomy" id="1231336"/>
    <lineage>
        <taxon>Bacteria</taxon>
        <taxon>Bacillati</taxon>
        <taxon>Bacillota</taxon>
        <taxon>Bacilli</taxon>
        <taxon>Lactobacillales</taxon>
        <taxon>Lactobacillaceae</taxon>
        <taxon>Schleiferilactobacillus</taxon>
    </lineage>
</organism>
<name>U4TNA5_9LACO</name>
<sequence length="145" mass="16178">MNGMIVELRPVATTEYQTVLRSVGHFLAARQLAPTAEAFVQQVQPWPQNTASIMQQGIRVVTYAPPASADPRIVTAPLINELSFQRADRVPLWLVVVLVGQDSTRQPEFIQLVQRLTNPQAAQELHQLPPSLLTAAMRRMMVRDA</sequence>
<evidence type="ECO:0008006" key="3">
    <source>
        <dbReference type="Google" id="ProtNLM"/>
    </source>
</evidence>
<evidence type="ECO:0000313" key="2">
    <source>
        <dbReference type="Proteomes" id="UP000030647"/>
    </source>
</evidence>
<proteinExistence type="predicted"/>
<dbReference type="Proteomes" id="UP000030647">
    <property type="component" value="Unassembled WGS sequence"/>
</dbReference>
<dbReference type="STRING" id="1231336.L248_0504"/>
<dbReference type="AlphaFoldDB" id="U4TNA5"/>
<dbReference type="HOGENOM" id="CLU_1784448_0_0_9"/>